<comment type="caution">
    <text evidence="1">The sequence shown here is derived from an EMBL/GenBank/DDBJ whole genome shotgun (WGS) entry which is preliminary data.</text>
</comment>
<dbReference type="AlphaFoldDB" id="A0A9D3YQZ0"/>
<gene>
    <name evidence="1" type="ORF">DPMN_077607</name>
</gene>
<reference evidence="1" key="1">
    <citation type="journal article" date="2019" name="bioRxiv">
        <title>The Genome of the Zebra Mussel, Dreissena polymorpha: A Resource for Invasive Species Research.</title>
        <authorList>
            <person name="McCartney M.A."/>
            <person name="Auch B."/>
            <person name="Kono T."/>
            <person name="Mallez S."/>
            <person name="Zhang Y."/>
            <person name="Obille A."/>
            <person name="Becker A."/>
            <person name="Abrahante J.E."/>
            <person name="Garbe J."/>
            <person name="Badalamenti J.P."/>
            <person name="Herman A."/>
            <person name="Mangelson H."/>
            <person name="Liachko I."/>
            <person name="Sullivan S."/>
            <person name="Sone E.D."/>
            <person name="Koren S."/>
            <person name="Silverstein K.A.T."/>
            <person name="Beckman K.B."/>
            <person name="Gohl D.M."/>
        </authorList>
    </citation>
    <scope>NUCLEOTIDE SEQUENCE</scope>
    <source>
        <strain evidence="1">Duluth1</strain>
        <tissue evidence="1">Whole animal</tissue>
    </source>
</reference>
<name>A0A9D3YQZ0_DREPO</name>
<evidence type="ECO:0000313" key="2">
    <source>
        <dbReference type="Proteomes" id="UP000828390"/>
    </source>
</evidence>
<dbReference type="Proteomes" id="UP000828390">
    <property type="component" value="Unassembled WGS sequence"/>
</dbReference>
<evidence type="ECO:0000313" key="1">
    <source>
        <dbReference type="EMBL" id="KAH3702583.1"/>
    </source>
</evidence>
<reference evidence="1" key="2">
    <citation type="submission" date="2020-11" db="EMBL/GenBank/DDBJ databases">
        <authorList>
            <person name="McCartney M.A."/>
            <person name="Auch B."/>
            <person name="Kono T."/>
            <person name="Mallez S."/>
            <person name="Becker A."/>
            <person name="Gohl D.M."/>
            <person name="Silverstein K.A.T."/>
            <person name="Koren S."/>
            <person name="Bechman K.B."/>
            <person name="Herman A."/>
            <person name="Abrahante J.E."/>
            <person name="Garbe J."/>
        </authorList>
    </citation>
    <scope>NUCLEOTIDE SEQUENCE</scope>
    <source>
        <strain evidence="1">Duluth1</strain>
        <tissue evidence="1">Whole animal</tissue>
    </source>
</reference>
<organism evidence="1 2">
    <name type="scientific">Dreissena polymorpha</name>
    <name type="common">Zebra mussel</name>
    <name type="synonym">Mytilus polymorpha</name>
    <dbReference type="NCBI Taxonomy" id="45954"/>
    <lineage>
        <taxon>Eukaryota</taxon>
        <taxon>Metazoa</taxon>
        <taxon>Spiralia</taxon>
        <taxon>Lophotrochozoa</taxon>
        <taxon>Mollusca</taxon>
        <taxon>Bivalvia</taxon>
        <taxon>Autobranchia</taxon>
        <taxon>Heteroconchia</taxon>
        <taxon>Euheterodonta</taxon>
        <taxon>Imparidentia</taxon>
        <taxon>Neoheterodontei</taxon>
        <taxon>Myida</taxon>
        <taxon>Dreissenoidea</taxon>
        <taxon>Dreissenidae</taxon>
        <taxon>Dreissena</taxon>
    </lineage>
</organism>
<sequence length="101" mass="11067">MATDVALWVSRCGRCLRSKSPPIIATGLVNIESSYPMELLCIDYLSLEVSKGGNTGAQQRVFGIISVWSRKTEVADTLLRRKSLNRQEPQIGSEEGESPGI</sequence>
<accession>A0A9D3YQZ0</accession>
<dbReference type="EMBL" id="JAIWYP010000015">
    <property type="protein sequence ID" value="KAH3702583.1"/>
    <property type="molecule type" value="Genomic_DNA"/>
</dbReference>
<protein>
    <submittedName>
        <fullName evidence="1">Uncharacterized protein</fullName>
    </submittedName>
</protein>
<proteinExistence type="predicted"/>
<keyword evidence="2" id="KW-1185">Reference proteome</keyword>